<keyword evidence="5" id="KW-0539">Nucleus</keyword>
<evidence type="ECO:0000256" key="4">
    <source>
        <dbReference type="ARBA" id="ARBA00022454"/>
    </source>
</evidence>
<dbReference type="Pfam" id="PF09496">
    <property type="entry name" value="CENP-O"/>
    <property type="match status" value="1"/>
</dbReference>
<evidence type="ECO:0000256" key="7">
    <source>
        <dbReference type="SAM" id="MobiDB-lite"/>
    </source>
</evidence>
<evidence type="ECO:0008006" key="10">
    <source>
        <dbReference type="Google" id="ProtNLM"/>
    </source>
</evidence>
<dbReference type="GO" id="GO:0005634">
    <property type="term" value="C:nucleus"/>
    <property type="evidence" value="ECO:0007669"/>
    <property type="project" value="UniProtKB-SubCell"/>
</dbReference>
<feature type="region of interest" description="Disordered" evidence="7">
    <location>
        <begin position="1"/>
        <end position="22"/>
    </location>
</feature>
<keyword evidence="6" id="KW-0137">Centromere</keyword>
<comment type="similarity">
    <text evidence="3">Belongs to the CENP-O/MCM21 family.</text>
</comment>
<dbReference type="InterPro" id="IPR018464">
    <property type="entry name" value="CENP-O"/>
</dbReference>
<evidence type="ECO:0000256" key="5">
    <source>
        <dbReference type="ARBA" id="ARBA00023242"/>
    </source>
</evidence>
<name>A0A438N2U0_EXOME</name>
<comment type="subcellular location">
    <subcellularLocation>
        <location evidence="2">Chromosome</location>
        <location evidence="2">Centromere</location>
    </subcellularLocation>
    <subcellularLocation>
        <location evidence="1">Nucleus</location>
    </subcellularLocation>
</comment>
<dbReference type="AlphaFoldDB" id="A0A438N2U0"/>
<dbReference type="PANTHER" id="PTHR14582">
    <property type="entry name" value="INNER KINETOCHORE SUBUNIT MAL2"/>
    <property type="match status" value="1"/>
</dbReference>
<comment type="caution">
    <text evidence="8">The sequence shown here is derived from an EMBL/GenBank/DDBJ whole genome shotgun (WGS) entry which is preliminary data.</text>
</comment>
<evidence type="ECO:0000256" key="2">
    <source>
        <dbReference type="ARBA" id="ARBA00004584"/>
    </source>
</evidence>
<gene>
    <name evidence="8" type="ORF">B0A52_06231</name>
</gene>
<reference evidence="8 9" key="1">
    <citation type="submission" date="2017-03" db="EMBL/GenBank/DDBJ databases">
        <title>Genomes of endolithic fungi from Antarctica.</title>
        <authorList>
            <person name="Coleine C."/>
            <person name="Masonjones S."/>
            <person name="Stajich J.E."/>
        </authorList>
    </citation>
    <scope>NUCLEOTIDE SEQUENCE [LARGE SCALE GENOMIC DNA]</scope>
    <source>
        <strain evidence="8 9">CCFEE 6314</strain>
    </source>
</reference>
<evidence type="ECO:0000256" key="1">
    <source>
        <dbReference type="ARBA" id="ARBA00004123"/>
    </source>
</evidence>
<protein>
    <recommendedName>
        <fullName evidence="10">Cenp-O kinetochore centromere component</fullName>
    </recommendedName>
</protein>
<accession>A0A438N2U0</accession>
<proteinExistence type="inferred from homology"/>
<evidence type="ECO:0000256" key="6">
    <source>
        <dbReference type="ARBA" id="ARBA00023328"/>
    </source>
</evidence>
<dbReference type="PANTHER" id="PTHR14582:SF1">
    <property type="entry name" value="CENTROMERE PROTEIN O"/>
    <property type="match status" value="1"/>
</dbReference>
<dbReference type="Proteomes" id="UP000288859">
    <property type="component" value="Unassembled WGS sequence"/>
</dbReference>
<evidence type="ECO:0000313" key="8">
    <source>
        <dbReference type="EMBL" id="RVX70059.1"/>
    </source>
</evidence>
<evidence type="ECO:0000313" key="9">
    <source>
        <dbReference type="Proteomes" id="UP000288859"/>
    </source>
</evidence>
<dbReference type="GO" id="GO:0031511">
    <property type="term" value="C:Mis6-Sim4 complex"/>
    <property type="evidence" value="ECO:0007669"/>
    <property type="project" value="TreeGrafter"/>
</dbReference>
<feature type="compositionally biased region" description="Pro residues" evidence="7">
    <location>
        <begin position="1"/>
        <end position="13"/>
    </location>
</feature>
<dbReference type="VEuPathDB" id="FungiDB:PV10_08904"/>
<sequence length="345" mass="38468">MALVASPPPPPSNPSSDSDDDFYDDEILKMMDLKKRLTERRRFLAESIVSSSDVHAQIERLSARSEPRGSHEDKLSALLKSALYHSKSDSHRLAFGVTAFRFNDPSPECQHLNPLLGVRLDIRNGRGLVEKPYYMFCRRVSPSSDEIRIHRHTIPAYVPLDGYEQTFLPLTDEGYGGSEHSHGSTQPQNLESLIQCVRRDLVSYTLRRDALDQLRKELGLAGGRSRPKNLDAADLPEDGIDDDDDAAIEKYGIEEINAENADYLTLRIVWSDGRLGLLKVSVDGKILRAIVLGSDDTRILVQERVLEDGEPPVYELLSRLQRLHESVGATVARGQSTAPSDASEP</sequence>
<organism evidence="8 9">
    <name type="scientific">Exophiala mesophila</name>
    <name type="common">Black yeast-like fungus</name>
    <dbReference type="NCBI Taxonomy" id="212818"/>
    <lineage>
        <taxon>Eukaryota</taxon>
        <taxon>Fungi</taxon>
        <taxon>Dikarya</taxon>
        <taxon>Ascomycota</taxon>
        <taxon>Pezizomycotina</taxon>
        <taxon>Eurotiomycetes</taxon>
        <taxon>Chaetothyriomycetidae</taxon>
        <taxon>Chaetothyriales</taxon>
        <taxon>Herpotrichiellaceae</taxon>
        <taxon>Exophiala</taxon>
    </lineage>
</organism>
<evidence type="ECO:0000256" key="3">
    <source>
        <dbReference type="ARBA" id="ARBA00007321"/>
    </source>
</evidence>
<dbReference type="EMBL" id="NAJM01000025">
    <property type="protein sequence ID" value="RVX70059.1"/>
    <property type="molecule type" value="Genomic_DNA"/>
</dbReference>
<keyword evidence="4" id="KW-0158">Chromosome</keyword>
<dbReference type="OrthoDB" id="10050372at2759"/>